<evidence type="ECO:0000313" key="4">
    <source>
        <dbReference type="Proteomes" id="UP001499951"/>
    </source>
</evidence>
<proteinExistence type="predicted"/>
<protein>
    <recommendedName>
        <fullName evidence="2">Cupin type-2 domain-containing protein</fullName>
    </recommendedName>
</protein>
<name>A0ABN1EVK1_9PROT</name>
<evidence type="ECO:0000256" key="1">
    <source>
        <dbReference type="SAM" id="SignalP"/>
    </source>
</evidence>
<dbReference type="Gene3D" id="2.60.120.10">
    <property type="entry name" value="Jelly Rolls"/>
    <property type="match status" value="1"/>
</dbReference>
<dbReference type="InterPro" id="IPR011051">
    <property type="entry name" value="RmlC_Cupin_sf"/>
</dbReference>
<dbReference type="InterPro" id="IPR014710">
    <property type="entry name" value="RmlC-like_jellyroll"/>
</dbReference>
<reference evidence="3 4" key="1">
    <citation type="journal article" date="2019" name="Int. J. Syst. Evol. Microbiol.">
        <title>The Global Catalogue of Microorganisms (GCM) 10K type strain sequencing project: providing services to taxonomists for standard genome sequencing and annotation.</title>
        <authorList>
            <consortium name="The Broad Institute Genomics Platform"/>
            <consortium name="The Broad Institute Genome Sequencing Center for Infectious Disease"/>
            <person name="Wu L."/>
            <person name="Ma J."/>
        </authorList>
    </citation>
    <scope>NUCLEOTIDE SEQUENCE [LARGE SCALE GENOMIC DNA]</scope>
    <source>
        <strain evidence="3 4">JCM 15089</strain>
    </source>
</reference>
<dbReference type="EMBL" id="BAAADD010000006">
    <property type="protein sequence ID" value="GAA0575544.1"/>
    <property type="molecule type" value="Genomic_DNA"/>
</dbReference>
<feature type="chain" id="PRO_5045121627" description="Cupin type-2 domain-containing protein" evidence="1">
    <location>
        <begin position="21"/>
        <end position="140"/>
    </location>
</feature>
<dbReference type="RefSeq" id="WP_166935516.1">
    <property type="nucleotide sequence ID" value="NZ_BAAADD010000006.1"/>
</dbReference>
<accession>A0ABN1EVK1</accession>
<dbReference type="InterPro" id="IPR013096">
    <property type="entry name" value="Cupin_2"/>
</dbReference>
<dbReference type="SUPFAM" id="SSF51182">
    <property type="entry name" value="RmlC-like cupins"/>
    <property type="match status" value="1"/>
</dbReference>
<keyword evidence="1" id="KW-0732">Signal</keyword>
<dbReference type="Proteomes" id="UP001499951">
    <property type="component" value="Unassembled WGS sequence"/>
</dbReference>
<evidence type="ECO:0000313" key="3">
    <source>
        <dbReference type="EMBL" id="GAA0575544.1"/>
    </source>
</evidence>
<comment type="caution">
    <text evidence="3">The sequence shown here is derived from an EMBL/GenBank/DDBJ whole genome shotgun (WGS) entry which is preliminary data.</text>
</comment>
<dbReference type="Pfam" id="PF07883">
    <property type="entry name" value="Cupin_2"/>
    <property type="match status" value="1"/>
</dbReference>
<gene>
    <name evidence="3" type="ORF">GCM10008942_25510</name>
</gene>
<organism evidence="3 4">
    <name type="scientific">Rhizomicrobium electricum</name>
    <dbReference type="NCBI Taxonomy" id="480070"/>
    <lineage>
        <taxon>Bacteria</taxon>
        <taxon>Pseudomonadati</taxon>
        <taxon>Pseudomonadota</taxon>
        <taxon>Alphaproteobacteria</taxon>
        <taxon>Micropepsales</taxon>
        <taxon>Micropepsaceae</taxon>
        <taxon>Rhizomicrobium</taxon>
    </lineage>
</organism>
<sequence>MKIYAAALLALISVTGNAMADDLSQSKVFHRDDAPARAFANGGGARDLILGVLKSGEAVKVHESMQPEGAEPNPSHVIAHSEFIIVGEGTLAFIHDGVTETAGPGDVIYVAQGTDHQVRNVGKGPVRYAIVSIGGDIKPK</sequence>
<feature type="signal peptide" evidence="1">
    <location>
        <begin position="1"/>
        <end position="20"/>
    </location>
</feature>
<feature type="domain" description="Cupin type-2" evidence="2">
    <location>
        <begin position="63"/>
        <end position="129"/>
    </location>
</feature>
<keyword evidence="4" id="KW-1185">Reference proteome</keyword>
<evidence type="ECO:0000259" key="2">
    <source>
        <dbReference type="Pfam" id="PF07883"/>
    </source>
</evidence>